<accession>A0ABQ4MVY2</accession>
<sequence length="47" mass="5441">MDILNLLQLTVLSISENEHDILIQVETNTPTYSLPSLWVRYEPLQAE</sequence>
<dbReference type="EMBL" id="BOSM01000007">
    <property type="protein sequence ID" value="GIP60077.1"/>
    <property type="molecule type" value="Genomic_DNA"/>
</dbReference>
<protein>
    <submittedName>
        <fullName evidence="1">Uncharacterized protein</fullName>
    </submittedName>
</protein>
<evidence type="ECO:0000313" key="1">
    <source>
        <dbReference type="EMBL" id="GIP60077.1"/>
    </source>
</evidence>
<name>A0ABQ4MVY2_9BACL</name>
<reference evidence="1 2" key="1">
    <citation type="submission" date="2021-03" db="EMBL/GenBank/DDBJ databases">
        <title>Antimicrobial resistance genes in bacteria isolated from Japanese honey, and their potential for conferring macrolide and lincosamide resistance in the American foulbrood pathogen Paenibacillus larvae.</title>
        <authorList>
            <person name="Okamoto M."/>
            <person name="Kumagai M."/>
            <person name="Kanamori H."/>
            <person name="Takamatsu D."/>
        </authorList>
    </citation>
    <scope>NUCLEOTIDE SEQUENCE [LARGE SCALE GENOMIC DNA]</scope>
    <source>
        <strain evidence="1 2">J15TS10</strain>
    </source>
</reference>
<keyword evidence="2" id="KW-1185">Reference proteome</keyword>
<gene>
    <name evidence="1" type="ORF">J15TS10_38910</name>
</gene>
<comment type="caution">
    <text evidence="1">The sequence shown here is derived from an EMBL/GenBank/DDBJ whole genome shotgun (WGS) entry which is preliminary data.</text>
</comment>
<dbReference type="Proteomes" id="UP000681290">
    <property type="component" value="Unassembled WGS sequence"/>
</dbReference>
<evidence type="ECO:0000313" key="2">
    <source>
        <dbReference type="Proteomes" id="UP000681290"/>
    </source>
</evidence>
<proteinExistence type="predicted"/>
<organism evidence="1 2">
    <name type="scientific">Paenibacillus woosongensis</name>
    <dbReference type="NCBI Taxonomy" id="307580"/>
    <lineage>
        <taxon>Bacteria</taxon>
        <taxon>Bacillati</taxon>
        <taxon>Bacillota</taxon>
        <taxon>Bacilli</taxon>
        <taxon>Bacillales</taxon>
        <taxon>Paenibacillaceae</taxon>
        <taxon>Paenibacillus</taxon>
    </lineage>
</organism>